<evidence type="ECO:0000256" key="2">
    <source>
        <dbReference type="ARBA" id="ARBA00022859"/>
    </source>
</evidence>
<feature type="signal peptide" evidence="3">
    <location>
        <begin position="1"/>
        <end position="18"/>
    </location>
</feature>
<dbReference type="PANTHER" id="PTHR11022:SF41">
    <property type="entry name" value="PEPTIDOGLYCAN-RECOGNITION PROTEIN LC-RELATED"/>
    <property type="match status" value="1"/>
</dbReference>
<feature type="domain" description="Peptidoglycan recognition protein family" evidence="5">
    <location>
        <begin position="109"/>
        <end position="251"/>
    </location>
</feature>
<evidence type="ECO:0000259" key="4">
    <source>
        <dbReference type="SMART" id="SM00644"/>
    </source>
</evidence>
<dbReference type="Proteomes" id="UP000549394">
    <property type="component" value="Unassembled WGS sequence"/>
</dbReference>
<dbReference type="Gene3D" id="3.40.80.10">
    <property type="entry name" value="Peptidoglycan recognition protein-like"/>
    <property type="match status" value="1"/>
</dbReference>
<dbReference type="OrthoDB" id="10001926at2759"/>
<evidence type="ECO:0000256" key="1">
    <source>
        <dbReference type="ARBA" id="ARBA00007553"/>
    </source>
</evidence>
<dbReference type="SMART" id="SM00701">
    <property type="entry name" value="PGRP"/>
    <property type="match status" value="1"/>
</dbReference>
<keyword evidence="7" id="KW-1185">Reference proteome</keyword>
<name>A0A7I8VHM1_9ANNE</name>
<dbReference type="GO" id="GO:0008745">
    <property type="term" value="F:N-acetylmuramoyl-L-alanine amidase activity"/>
    <property type="evidence" value="ECO:0007669"/>
    <property type="project" value="InterPro"/>
</dbReference>
<dbReference type="InterPro" id="IPR002502">
    <property type="entry name" value="Amidase_domain"/>
</dbReference>
<dbReference type="GO" id="GO:0009253">
    <property type="term" value="P:peptidoglycan catabolic process"/>
    <property type="evidence" value="ECO:0007669"/>
    <property type="project" value="InterPro"/>
</dbReference>
<dbReference type="GO" id="GO:0002376">
    <property type="term" value="P:immune system process"/>
    <property type="evidence" value="ECO:0007669"/>
    <property type="project" value="UniProtKB-KW"/>
</dbReference>
<dbReference type="AlphaFoldDB" id="A0A7I8VHM1"/>
<accession>A0A7I8VHM1</accession>
<keyword evidence="3" id="KW-0732">Signal</keyword>
<dbReference type="SMART" id="SM00644">
    <property type="entry name" value="Ami_2"/>
    <property type="match status" value="1"/>
</dbReference>
<evidence type="ECO:0000256" key="3">
    <source>
        <dbReference type="SAM" id="SignalP"/>
    </source>
</evidence>
<comment type="similarity">
    <text evidence="1">Belongs to the N-acetylmuramoyl-L-alanine amidase 2 family.</text>
</comment>
<evidence type="ECO:0000313" key="7">
    <source>
        <dbReference type="Proteomes" id="UP000549394"/>
    </source>
</evidence>
<dbReference type="EMBL" id="CAJFCJ010000005">
    <property type="protein sequence ID" value="CAD5114065.1"/>
    <property type="molecule type" value="Genomic_DNA"/>
</dbReference>
<dbReference type="PANTHER" id="PTHR11022">
    <property type="entry name" value="PEPTIDOGLYCAN RECOGNITION PROTEIN"/>
    <property type="match status" value="1"/>
</dbReference>
<evidence type="ECO:0000259" key="5">
    <source>
        <dbReference type="SMART" id="SM00701"/>
    </source>
</evidence>
<protein>
    <submittedName>
        <fullName evidence="6">DgyrCDS3214</fullName>
    </submittedName>
</protein>
<reference evidence="6 7" key="1">
    <citation type="submission" date="2020-08" db="EMBL/GenBank/DDBJ databases">
        <authorList>
            <person name="Hejnol A."/>
        </authorList>
    </citation>
    <scope>NUCLEOTIDE SEQUENCE [LARGE SCALE GENOMIC DNA]</scope>
</reference>
<dbReference type="InterPro" id="IPR015510">
    <property type="entry name" value="PGRP"/>
</dbReference>
<dbReference type="CDD" id="cd06583">
    <property type="entry name" value="PGRP"/>
    <property type="match status" value="1"/>
</dbReference>
<evidence type="ECO:0000313" key="6">
    <source>
        <dbReference type="EMBL" id="CAD5114065.1"/>
    </source>
</evidence>
<dbReference type="FunFam" id="3.40.80.10:FF:000001">
    <property type="entry name" value="Peptidoglycan recognition protein 1"/>
    <property type="match status" value="1"/>
</dbReference>
<sequence>MVIFTLIVVLAIFQGAEARCFCTVKSNVLAKQTPCGFTITSIPEETCFPSTETKETCKLNENNKEFQSIEYSPGLDLWIDADSLIVAPEYKCQNTKETYEDLAKSCSAIQIVTRSQWQARPPRSRTNLVTPVSMLFVHHTAGATCSSQSTCSARTRAIQNYHMDSNRWNDIGYNFLIGGDGRAYEGRGWSTVGAHTGCHNRRSIAFSAMGNFETSSPPQIILTAIQNLARCAVSRGILSSGYELFGHRDAMSTSCPGRYLYSVIQGWPNFSTRPVRC</sequence>
<dbReference type="GO" id="GO:0008270">
    <property type="term" value="F:zinc ion binding"/>
    <property type="evidence" value="ECO:0007669"/>
    <property type="project" value="InterPro"/>
</dbReference>
<proteinExistence type="inferred from homology"/>
<feature type="chain" id="PRO_5029837074" evidence="3">
    <location>
        <begin position="19"/>
        <end position="277"/>
    </location>
</feature>
<organism evidence="6 7">
    <name type="scientific">Dimorphilus gyrociliatus</name>
    <dbReference type="NCBI Taxonomy" id="2664684"/>
    <lineage>
        <taxon>Eukaryota</taxon>
        <taxon>Metazoa</taxon>
        <taxon>Spiralia</taxon>
        <taxon>Lophotrochozoa</taxon>
        <taxon>Annelida</taxon>
        <taxon>Polychaeta</taxon>
        <taxon>Polychaeta incertae sedis</taxon>
        <taxon>Dinophilidae</taxon>
        <taxon>Dimorphilus</taxon>
    </lineage>
</organism>
<dbReference type="Pfam" id="PF01510">
    <property type="entry name" value="Amidase_2"/>
    <property type="match status" value="1"/>
</dbReference>
<dbReference type="InterPro" id="IPR006619">
    <property type="entry name" value="PGRP_domain_met/bac"/>
</dbReference>
<dbReference type="SUPFAM" id="SSF55846">
    <property type="entry name" value="N-acetylmuramoyl-L-alanine amidase-like"/>
    <property type="match status" value="1"/>
</dbReference>
<dbReference type="InterPro" id="IPR036505">
    <property type="entry name" value="Amidase/PGRP_sf"/>
</dbReference>
<keyword evidence="2" id="KW-0391">Immunity</keyword>
<feature type="domain" description="N-acetylmuramoyl-L-alanine amidase" evidence="4">
    <location>
        <begin position="117"/>
        <end position="257"/>
    </location>
</feature>
<comment type="caution">
    <text evidence="6">The sequence shown here is derived from an EMBL/GenBank/DDBJ whole genome shotgun (WGS) entry which is preliminary data.</text>
</comment>
<gene>
    <name evidence="6" type="ORF">DGYR_LOCUS2956</name>
</gene>